<dbReference type="AlphaFoldDB" id="A0A086TBV3"/>
<gene>
    <name evidence="2" type="ORF">ACRE_023190</name>
</gene>
<protein>
    <submittedName>
        <fullName evidence="2">Uncharacterized protein</fullName>
    </submittedName>
</protein>
<evidence type="ECO:0000313" key="3">
    <source>
        <dbReference type="Proteomes" id="UP000029964"/>
    </source>
</evidence>
<dbReference type="STRING" id="857340.A0A086TBV3"/>
<feature type="compositionally biased region" description="Basic and acidic residues" evidence="1">
    <location>
        <begin position="250"/>
        <end position="259"/>
    </location>
</feature>
<keyword evidence="3" id="KW-1185">Reference proteome</keyword>
<evidence type="ECO:0000256" key="1">
    <source>
        <dbReference type="SAM" id="MobiDB-lite"/>
    </source>
</evidence>
<reference evidence="3" key="1">
    <citation type="journal article" date="2014" name="Genome Announc.">
        <title>Genome sequence and annotation of Acremonium chrysogenum, producer of the beta-lactam antibiotic cephalosporin C.</title>
        <authorList>
            <person name="Terfehr D."/>
            <person name="Dahlmann T.A."/>
            <person name="Specht T."/>
            <person name="Zadra I."/>
            <person name="Kuernsteiner H."/>
            <person name="Kueck U."/>
        </authorList>
    </citation>
    <scope>NUCLEOTIDE SEQUENCE [LARGE SCALE GENOMIC DNA]</scope>
    <source>
        <strain evidence="3">ATCC 11550 / CBS 779.69 / DSM 880 / IAM 14645 / JCM 23072 / IMI 49137</strain>
    </source>
</reference>
<dbReference type="EMBL" id="JPKY01000015">
    <property type="protein sequence ID" value="KFH46835.1"/>
    <property type="molecule type" value="Genomic_DNA"/>
</dbReference>
<dbReference type="HOGENOM" id="CLU_022827_0_0_1"/>
<feature type="compositionally biased region" description="Basic and acidic residues" evidence="1">
    <location>
        <begin position="372"/>
        <end position="386"/>
    </location>
</feature>
<feature type="compositionally biased region" description="Acidic residues" evidence="1">
    <location>
        <begin position="351"/>
        <end position="365"/>
    </location>
</feature>
<evidence type="ECO:0000313" key="2">
    <source>
        <dbReference type="EMBL" id="KFH46835.1"/>
    </source>
</evidence>
<feature type="region of interest" description="Disordered" evidence="1">
    <location>
        <begin position="250"/>
        <end position="483"/>
    </location>
</feature>
<sequence length="550" mass="61216">MRLDACESMARVHSLETKRQNGIHQVDLINRDEEARRLRLRILYARDENSLLKDRISQQDIRQRHLSKQSDKVRAQLDGAKLTIHTQDARLKKQTTEIANLKAEVDAFGNSLQDSGKVLQEKFALARELDRLLPELDHLQSQLSNHQMVVAEKHRLQRQLDSLEVELENEKRARQRNQDKENKNVVAEFKSRAEDAEKRLASERKERDRLNKAHEKALSEATSRNERLQDEISTVKEKFRRLQAELRDAKAEVERHRVELQQQKTAESKPKRAGSTNNPPNRKRRFEESILEDPAIQTPGDEYQRERRPSRKRGEHAPVGEKSTFSVTPFLNRSKSVGSASQESPVAELSDVPDPESQSEEEAEGPAEASEPEDHAEAPQPKESRAKPAISSGEKNPKPRGRPKAKPASEAASSGTNASNQQGPALVKRGLKQATGELSDASDQENDLAPKPAQTSKATSKSLLHPSLNLGPPAVGDANGKKKRRKLLGANTTIFDEEDGEVVASVTEGLAGQAAKRKRAPLGGPSNAFAKASFSPLKRDRRGVGASFLA</sequence>
<dbReference type="Proteomes" id="UP000029964">
    <property type="component" value="Unassembled WGS sequence"/>
</dbReference>
<feature type="region of interest" description="Disordered" evidence="1">
    <location>
        <begin position="171"/>
        <end position="229"/>
    </location>
</feature>
<dbReference type="OrthoDB" id="20105at2759"/>
<organism evidence="2 3">
    <name type="scientific">Hapsidospora chrysogenum (strain ATCC 11550 / CBS 779.69 / DSM 880 / IAM 14645 / JCM 23072 / IMI 49137)</name>
    <name type="common">Acremonium chrysogenum</name>
    <dbReference type="NCBI Taxonomy" id="857340"/>
    <lineage>
        <taxon>Eukaryota</taxon>
        <taxon>Fungi</taxon>
        <taxon>Dikarya</taxon>
        <taxon>Ascomycota</taxon>
        <taxon>Pezizomycotina</taxon>
        <taxon>Sordariomycetes</taxon>
        <taxon>Hypocreomycetidae</taxon>
        <taxon>Hypocreales</taxon>
        <taxon>Bionectriaceae</taxon>
        <taxon>Hapsidospora</taxon>
    </lineage>
</organism>
<comment type="caution">
    <text evidence="2">The sequence shown here is derived from an EMBL/GenBank/DDBJ whole genome shotgun (WGS) entry which is preliminary data.</text>
</comment>
<feature type="compositionally biased region" description="Polar residues" evidence="1">
    <location>
        <begin position="323"/>
        <end position="344"/>
    </location>
</feature>
<proteinExistence type="predicted"/>
<accession>A0A086TBV3</accession>
<name>A0A086TBV3_HAPC1</name>
<feature type="compositionally biased region" description="Polar residues" evidence="1">
    <location>
        <begin position="453"/>
        <end position="462"/>
    </location>
</feature>